<evidence type="ECO:0000256" key="10">
    <source>
        <dbReference type="ARBA" id="ARBA00022679"/>
    </source>
</evidence>
<feature type="transmembrane region" description="Helical" evidence="24">
    <location>
        <begin position="214"/>
        <end position="231"/>
    </location>
</feature>
<feature type="transmembrane region" description="Helical" evidence="24">
    <location>
        <begin position="7"/>
        <end position="28"/>
    </location>
</feature>
<feature type="transmembrane region" description="Helical" evidence="24">
    <location>
        <begin position="34"/>
        <end position="51"/>
    </location>
</feature>
<dbReference type="Proteomes" id="UP001192346">
    <property type="component" value="Unassembled WGS sequence"/>
</dbReference>
<evidence type="ECO:0000256" key="2">
    <source>
        <dbReference type="ARBA" id="ARBA00004651"/>
    </source>
</evidence>
<comment type="similarity">
    <text evidence="5">Belongs to the CDS family.</text>
</comment>
<gene>
    <name evidence="25" type="ORF">FEF22_001740</name>
</gene>
<keyword evidence="14" id="KW-0443">Lipid metabolism</keyword>
<evidence type="ECO:0000256" key="17">
    <source>
        <dbReference type="ARBA" id="ARBA00023264"/>
    </source>
</evidence>
<dbReference type="EC" id="2.7.7.41" evidence="6"/>
<evidence type="ECO:0000256" key="9">
    <source>
        <dbReference type="ARBA" id="ARBA00022516"/>
    </source>
</evidence>
<comment type="subcellular location">
    <subcellularLocation>
        <location evidence="2">Cell membrane</location>
        <topology evidence="2">Multi-pass membrane protein</topology>
    </subcellularLocation>
</comment>
<evidence type="ECO:0000256" key="19">
    <source>
        <dbReference type="ARBA" id="ARBA00031825"/>
    </source>
</evidence>
<feature type="transmembrane region" description="Helical" evidence="24">
    <location>
        <begin position="290"/>
        <end position="308"/>
    </location>
</feature>
<comment type="pathway">
    <text evidence="3">Phospholipid metabolism; CDP-diacylglycerol biosynthesis; CDP-diacylglycerol from sn-glycerol 3-phosphate: step 3/3.</text>
</comment>
<dbReference type="EMBL" id="VBRA02000009">
    <property type="protein sequence ID" value="MBP3059498.1"/>
    <property type="molecule type" value="Genomic_DNA"/>
</dbReference>
<dbReference type="PANTHER" id="PTHR46382">
    <property type="entry name" value="PHOSPHATIDATE CYTIDYLYLTRANSFERASE"/>
    <property type="match status" value="1"/>
</dbReference>
<protein>
    <recommendedName>
        <fullName evidence="7">Phosphatidate cytidylyltransferase</fullName>
        <ecNumber evidence="6">2.7.7.41</ecNumber>
    </recommendedName>
    <alternativeName>
        <fullName evidence="20">CDP-DAG synthase</fullName>
    </alternativeName>
    <alternativeName>
        <fullName evidence="22">CDP-DG synthase</fullName>
    </alternativeName>
    <alternativeName>
        <fullName evidence="18">CDP-diacylglycerol synthase</fullName>
    </alternativeName>
    <alternativeName>
        <fullName evidence="21">CDP-diglyceride pyrophosphorylase</fullName>
    </alternativeName>
    <alternativeName>
        <fullName evidence="23">CDP-diglyceride synthase</fullName>
    </alternativeName>
    <alternativeName>
        <fullName evidence="19">CTP:phosphatidate cytidylyltransferase</fullName>
    </alternativeName>
</protein>
<organism evidence="25 26">
    <name type="scientific">Texas Phoenix palm phytoplasma</name>
    <dbReference type="NCBI Taxonomy" id="176709"/>
    <lineage>
        <taxon>Bacteria</taxon>
        <taxon>Bacillati</taxon>
        <taxon>Mycoplasmatota</taxon>
        <taxon>Mollicutes</taxon>
        <taxon>Acholeplasmatales</taxon>
        <taxon>Acholeplasmataceae</taxon>
        <taxon>Candidatus Phytoplasma</taxon>
        <taxon>16SrIV (Coconut lethal yellows group)</taxon>
    </lineage>
</organism>
<evidence type="ECO:0000256" key="21">
    <source>
        <dbReference type="ARBA" id="ARBA00032396"/>
    </source>
</evidence>
<evidence type="ECO:0000256" key="15">
    <source>
        <dbReference type="ARBA" id="ARBA00023136"/>
    </source>
</evidence>
<evidence type="ECO:0000256" key="18">
    <source>
        <dbReference type="ARBA" id="ARBA00029893"/>
    </source>
</evidence>
<comment type="caution">
    <text evidence="25">The sequence shown here is derived from an EMBL/GenBank/DDBJ whole genome shotgun (WGS) entry which is preliminary data.</text>
</comment>
<evidence type="ECO:0000256" key="5">
    <source>
        <dbReference type="ARBA" id="ARBA00010185"/>
    </source>
</evidence>
<keyword evidence="13 24" id="KW-1133">Transmembrane helix</keyword>
<evidence type="ECO:0000256" key="4">
    <source>
        <dbReference type="ARBA" id="ARBA00005189"/>
    </source>
</evidence>
<evidence type="ECO:0000256" key="12">
    <source>
        <dbReference type="ARBA" id="ARBA00022695"/>
    </source>
</evidence>
<comment type="pathway">
    <text evidence="4">Lipid metabolism.</text>
</comment>
<evidence type="ECO:0000256" key="23">
    <source>
        <dbReference type="ARBA" id="ARBA00033406"/>
    </source>
</evidence>
<evidence type="ECO:0000256" key="1">
    <source>
        <dbReference type="ARBA" id="ARBA00001698"/>
    </source>
</evidence>
<evidence type="ECO:0000256" key="7">
    <source>
        <dbReference type="ARBA" id="ARBA00019373"/>
    </source>
</evidence>
<feature type="transmembrane region" description="Helical" evidence="24">
    <location>
        <begin position="148"/>
        <end position="169"/>
    </location>
</feature>
<dbReference type="PANTHER" id="PTHR46382:SF1">
    <property type="entry name" value="PHOSPHATIDATE CYTIDYLYLTRANSFERASE"/>
    <property type="match status" value="1"/>
</dbReference>
<evidence type="ECO:0000313" key="26">
    <source>
        <dbReference type="Proteomes" id="UP001192346"/>
    </source>
</evidence>
<keyword evidence="12 25" id="KW-0548">Nucleotidyltransferase</keyword>
<comment type="catalytic activity">
    <reaction evidence="1">
        <text>a 1,2-diacyl-sn-glycero-3-phosphate + CTP + H(+) = a CDP-1,2-diacyl-sn-glycerol + diphosphate</text>
        <dbReference type="Rhea" id="RHEA:16229"/>
        <dbReference type="ChEBI" id="CHEBI:15378"/>
        <dbReference type="ChEBI" id="CHEBI:33019"/>
        <dbReference type="ChEBI" id="CHEBI:37563"/>
        <dbReference type="ChEBI" id="CHEBI:58332"/>
        <dbReference type="ChEBI" id="CHEBI:58608"/>
        <dbReference type="EC" id="2.7.7.41"/>
    </reaction>
</comment>
<evidence type="ECO:0000256" key="13">
    <source>
        <dbReference type="ARBA" id="ARBA00022989"/>
    </source>
</evidence>
<evidence type="ECO:0000256" key="24">
    <source>
        <dbReference type="SAM" id="Phobius"/>
    </source>
</evidence>
<keyword evidence="8" id="KW-1003">Cell membrane</keyword>
<evidence type="ECO:0000256" key="8">
    <source>
        <dbReference type="ARBA" id="ARBA00022475"/>
    </source>
</evidence>
<evidence type="ECO:0000313" key="25">
    <source>
        <dbReference type="EMBL" id="MBP3059498.1"/>
    </source>
</evidence>
<accession>A0ABS5BIS9</accession>
<sequence>MMHISKKIYIGLTMFFLNLFSFYFLFYLDKNYDFSFFVYFCLFLILIFIFQGSKEILNLQKPKKEKKNFYPFIFLIFFFNFFIFVSIIINAFQKNNILNLGEKVQNTNLFQTLNFLINSEFFLFYFLLFIFFLFIFFLFKYDFKINNLSYIFLTLVYIVFFSSCFFSLILLNYQWYLYIFIITITYDSFSYFGGNLFGKNYLCSKLSPKKTWEGFFCGFLFTLLMALLFFIDKLTNLKSYCFFVFFIFISCIISQFGDLIASKIKRNFNLKDFNNILPGHGGLIDRLDSLLFLSFFIVIFILSPFSFFNEEILNIIKA</sequence>
<keyword evidence="16" id="KW-0594">Phospholipid biosynthesis</keyword>
<feature type="transmembrane region" description="Helical" evidence="24">
    <location>
        <begin position="175"/>
        <end position="193"/>
    </location>
</feature>
<evidence type="ECO:0000256" key="14">
    <source>
        <dbReference type="ARBA" id="ARBA00023098"/>
    </source>
</evidence>
<evidence type="ECO:0000256" key="16">
    <source>
        <dbReference type="ARBA" id="ARBA00023209"/>
    </source>
</evidence>
<keyword evidence="15 24" id="KW-0472">Membrane</keyword>
<dbReference type="GO" id="GO:0016779">
    <property type="term" value="F:nucleotidyltransferase activity"/>
    <property type="evidence" value="ECO:0007669"/>
    <property type="project" value="UniProtKB-KW"/>
</dbReference>
<name>A0ABS5BIS9_9MOLU</name>
<feature type="transmembrane region" description="Helical" evidence="24">
    <location>
        <begin position="237"/>
        <end position="261"/>
    </location>
</feature>
<evidence type="ECO:0000256" key="11">
    <source>
        <dbReference type="ARBA" id="ARBA00022692"/>
    </source>
</evidence>
<keyword evidence="17" id="KW-1208">Phospholipid metabolism</keyword>
<evidence type="ECO:0000256" key="6">
    <source>
        <dbReference type="ARBA" id="ARBA00012487"/>
    </source>
</evidence>
<reference evidence="25" key="1">
    <citation type="submission" date="2019-10" db="EMBL/GenBank/DDBJ databases">
        <title>Whole Genome Sequencing and Characterization of Texas Phoenix Palm Decline Phytoplasma Belongs to Lethal Yellowing (16SrIV) Group.</title>
        <authorList>
            <person name="Bao M."/>
        </authorList>
    </citation>
    <scope>NUCLEOTIDE SEQUENCE [LARGE SCALE GENOMIC DNA]</scope>
    <source>
        <strain evidence="25">ACPD</strain>
    </source>
</reference>
<evidence type="ECO:0000256" key="22">
    <source>
        <dbReference type="ARBA" id="ARBA00032743"/>
    </source>
</evidence>
<keyword evidence="26" id="KW-1185">Reference proteome</keyword>
<keyword evidence="10" id="KW-0808">Transferase</keyword>
<feature type="transmembrane region" description="Helical" evidence="24">
    <location>
        <begin position="122"/>
        <end position="141"/>
    </location>
</feature>
<evidence type="ECO:0000256" key="3">
    <source>
        <dbReference type="ARBA" id="ARBA00005119"/>
    </source>
</evidence>
<dbReference type="Pfam" id="PF01148">
    <property type="entry name" value="CTP_transf_1"/>
    <property type="match status" value="1"/>
</dbReference>
<proteinExistence type="inferred from homology"/>
<keyword evidence="11 24" id="KW-0812">Transmembrane</keyword>
<feature type="transmembrane region" description="Helical" evidence="24">
    <location>
        <begin position="72"/>
        <end position="92"/>
    </location>
</feature>
<keyword evidence="9" id="KW-0444">Lipid biosynthesis</keyword>
<evidence type="ECO:0000256" key="20">
    <source>
        <dbReference type="ARBA" id="ARBA00032253"/>
    </source>
</evidence>